<accession>A0ABS5TRN0</accession>
<evidence type="ECO:0000256" key="2">
    <source>
        <dbReference type="SAM" id="SignalP"/>
    </source>
</evidence>
<evidence type="ECO:0008006" key="5">
    <source>
        <dbReference type="Google" id="ProtNLM"/>
    </source>
</evidence>
<comment type="caution">
    <text evidence="3">The sequence shown here is derived from an EMBL/GenBank/DDBJ whole genome shotgun (WGS) entry which is preliminary data.</text>
</comment>
<protein>
    <recommendedName>
        <fullName evidence="5">Extracellular repeat, HAF family</fullName>
    </recommendedName>
</protein>
<feature type="chain" id="PRO_5045482066" description="Extracellular repeat, HAF family" evidence="2">
    <location>
        <begin position="30"/>
        <end position="342"/>
    </location>
</feature>
<evidence type="ECO:0000256" key="1">
    <source>
        <dbReference type="SAM" id="MobiDB-lite"/>
    </source>
</evidence>
<keyword evidence="4" id="KW-1185">Reference proteome</keyword>
<evidence type="ECO:0000313" key="4">
    <source>
        <dbReference type="Proteomes" id="UP001197247"/>
    </source>
</evidence>
<keyword evidence="2" id="KW-0732">Signal</keyword>
<proteinExistence type="predicted"/>
<dbReference type="EMBL" id="JAHBAY010000017">
    <property type="protein sequence ID" value="MBT0773456.1"/>
    <property type="molecule type" value="Genomic_DNA"/>
</dbReference>
<gene>
    <name evidence="3" type="ORF">KIH74_31205</name>
</gene>
<dbReference type="RefSeq" id="WP_214159997.1">
    <property type="nucleotide sequence ID" value="NZ_JAHBAY010000017.1"/>
</dbReference>
<evidence type="ECO:0000313" key="3">
    <source>
        <dbReference type="EMBL" id="MBT0773456.1"/>
    </source>
</evidence>
<sequence>MRSASTSARLATVALAAGLIVAPAATASAASSCTWNVHTPDVPAGYVTFNTFGAGGDYFVGNGRDQQWNTVPVLWHGDDATVLDTPGTQGGDAYDVNADGLVVAFDREQQRPYLWQDGTVTPLAVPDGAVDPVALSINSSGTIVGSALVGGVSHGIVWSADSPGTYQDLGTGQGWLTLGDVNDDGVIVGTTRPDELGPGTALKGTAEEGLSPLFDRDDLNESNAGQIAGPYVTGSVTFTEGYRIAQYVWKDGELTETPPGFRAAQVNSDGLVAGNQSVDAAGPGFLGAGVWQNGALSPLPLPSTGGVGVRLVTDTGLIIGTSPTADPDTDDGRPVPVTWTCD</sequence>
<feature type="signal peptide" evidence="2">
    <location>
        <begin position="1"/>
        <end position="29"/>
    </location>
</feature>
<name>A0ABS5TRN0_9ACTN</name>
<dbReference type="PROSITE" id="PS51257">
    <property type="entry name" value="PROKAR_LIPOPROTEIN"/>
    <property type="match status" value="1"/>
</dbReference>
<dbReference type="Proteomes" id="UP001197247">
    <property type="component" value="Unassembled WGS sequence"/>
</dbReference>
<organism evidence="3 4">
    <name type="scientific">Kineosporia corallincola</name>
    <dbReference type="NCBI Taxonomy" id="2835133"/>
    <lineage>
        <taxon>Bacteria</taxon>
        <taxon>Bacillati</taxon>
        <taxon>Actinomycetota</taxon>
        <taxon>Actinomycetes</taxon>
        <taxon>Kineosporiales</taxon>
        <taxon>Kineosporiaceae</taxon>
        <taxon>Kineosporia</taxon>
    </lineage>
</organism>
<feature type="region of interest" description="Disordered" evidence="1">
    <location>
        <begin position="320"/>
        <end position="342"/>
    </location>
</feature>
<reference evidence="3 4" key="1">
    <citation type="submission" date="2021-05" db="EMBL/GenBank/DDBJ databases">
        <title>Kineosporia and Streptomyces sp. nov. two new marine actinobacteria isolated from Coral.</title>
        <authorList>
            <person name="Buangrab K."/>
            <person name="Sutthacheep M."/>
            <person name="Yeemin T."/>
            <person name="Harunari E."/>
            <person name="Igarashi Y."/>
            <person name="Kanchanasin P."/>
            <person name="Tanasupawat S."/>
            <person name="Phongsopitanun W."/>
        </authorList>
    </citation>
    <scope>NUCLEOTIDE SEQUENCE [LARGE SCALE GENOMIC DNA]</scope>
    <source>
        <strain evidence="3 4">J2-2</strain>
    </source>
</reference>